<comment type="caution">
    <text evidence="1">The sequence shown here is derived from an EMBL/GenBank/DDBJ whole genome shotgun (WGS) entry which is preliminary data.</text>
</comment>
<sequence>MTILRRAGITKNNNKGRNGLLRDAARHALGAGLVAMAALCVAAPAVLANDIVSRPVEVAQPDNDSQDNFLILQTNLHPPYQELRNGTLGGYSVSVLDCAFDHIGVGYGLAVAPRQRNREMVRNGQADGFFLARISEFMDEYAVASNPLALEKWVWVSPSRRTAEPVSANVPKPGGFETIGAILGSNEAEWLAEQGYGDLVRVPSIASLVGQVAAGRVDYALVDKHSFEIARNELGIGAEQFQVQFERYAPLVVYFSKRYVAEFPDLVNRLNTVLEFCETSPMHLEPWERDAIERVQLPMVRQLAKSPDLIRNVRGALGPGRLPADQRRLIDEEWSTMGRLGQPSNRAREILGNSLSEFLRAFQLASGEQVAEAFVFDIYGQTIGMNRLTSDYDQSDEPQYQMAQSINREHALIDDIRFDASTRTFLSQITVPVLDPENGQTLAVLTVGLDVSAALRPES</sequence>
<accession>A0A8I1MBJ2</accession>
<reference evidence="1" key="1">
    <citation type="submission" date="2020-12" db="EMBL/GenBank/DDBJ databases">
        <title>Oil enriched cultivation method for isolating marine PHA-producing bacteria.</title>
        <authorList>
            <person name="Zheng W."/>
            <person name="Yu S."/>
            <person name="Huang Y."/>
        </authorList>
    </citation>
    <scope>NUCLEOTIDE SEQUENCE</scope>
    <source>
        <strain evidence="1">SY-2-3</strain>
    </source>
</reference>
<proteinExistence type="predicted"/>
<dbReference type="RefSeq" id="WP_206928210.1">
    <property type="nucleotide sequence ID" value="NZ_JAEKJW010000003.1"/>
</dbReference>
<dbReference type="Gene3D" id="3.40.190.10">
    <property type="entry name" value="Periplasmic binding protein-like II"/>
    <property type="match status" value="2"/>
</dbReference>
<organism evidence="1 2">
    <name type="scientific">Thalassospira povalilytica</name>
    <dbReference type="NCBI Taxonomy" id="732237"/>
    <lineage>
        <taxon>Bacteria</taxon>
        <taxon>Pseudomonadati</taxon>
        <taxon>Pseudomonadota</taxon>
        <taxon>Alphaproteobacteria</taxon>
        <taxon>Rhodospirillales</taxon>
        <taxon>Thalassospiraceae</taxon>
        <taxon>Thalassospira</taxon>
    </lineage>
</organism>
<evidence type="ECO:0000313" key="2">
    <source>
        <dbReference type="Proteomes" id="UP000664405"/>
    </source>
</evidence>
<evidence type="ECO:0000313" key="1">
    <source>
        <dbReference type="EMBL" id="MBN8198360.1"/>
    </source>
</evidence>
<name>A0A8I1MBJ2_9PROT</name>
<dbReference type="Proteomes" id="UP000664405">
    <property type="component" value="Unassembled WGS sequence"/>
</dbReference>
<protein>
    <submittedName>
        <fullName evidence="1">Transporter substrate-binding domain-containing protein</fullName>
    </submittedName>
</protein>
<dbReference type="AlphaFoldDB" id="A0A8I1MBJ2"/>
<gene>
    <name evidence="1" type="ORF">JF547_17965</name>
</gene>
<dbReference type="SUPFAM" id="SSF53850">
    <property type="entry name" value="Periplasmic binding protein-like II"/>
    <property type="match status" value="1"/>
</dbReference>
<dbReference type="EMBL" id="JAEKJW010000003">
    <property type="protein sequence ID" value="MBN8198360.1"/>
    <property type="molecule type" value="Genomic_DNA"/>
</dbReference>